<dbReference type="OrthoDB" id="9768004at2"/>
<dbReference type="AlphaFoldDB" id="A0A1B3ZCT5"/>
<dbReference type="PANTHER" id="PTHR23150">
    <property type="entry name" value="SULFATASE MODIFYING FACTOR 1, 2"/>
    <property type="match status" value="1"/>
</dbReference>
<dbReference type="RefSeq" id="WP_069205773.1">
    <property type="nucleotide sequence ID" value="NZ_CP014168.1"/>
</dbReference>
<dbReference type="STRING" id="1560345.AWL63_16025"/>
<dbReference type="Pfam" id="PF03781">
    <property type="entry name" value="FGE-sulfatase"/>
    <property type="match status" value="1"/>
</dbReference>
<dbReference type="SUPFAM" id="SSF56436">
    <property type="entry name" value="C-type lectin-like"/>
    <property type="match status" value="1"/>
</dbReference>
<dbReference type="InterPro" id="IPR051043">
    <property type="entry name" value="Sulfatase_Mod_Factor_Kinase"/>
</dbReference>
<dbReference type="GO" id="GO:0120147">
    <property type="term" value="F:formylglycine-generating oxidase activity"/>
    <property type="evidence" value="ECO:0007669"/>
    <property type="project" value="TreeGrafter"/>
</dbReference>
<gene>
    <name evidence="2" type="ORF">AWL63_16025</name>
</gene>
<evidence type="ECO:0000313" key="3">
    <source>
        <dbReference type="Proteomes" id="UP000094256"/>
    </source>
</evidence>
<dbReference type="KEGG" id="span:AWL63_16025"/>
<feature type="domain" description="Sulfatase-modifying factor enzyme-like" evidence="1">
    <location>
        <begin position="4"/>
        <end position="303"/>
    </location>
</feature>
<dbReference type="InterPro" id="IPR042095">
    <property type="entry name" value="SUMF_sf"/>
</dbReference>
<dbReference type="Proteomes" id="UP000094256">
    <property type="component" value="Chromosome"/>
</dbReference>
<dbReference type="InterPro" id="IPR005532">
    <property type="entry name" value="SUMF_dom"/>
</dbReference>
<organism evidence="2 3">
    <name type="scientific">Sphingomonas panacis</name>
    <dbReference type="NCBI Taxonomy" id="1560345"/>
    <lineage>
        <taxon>Bacteria</taxon>
        <taxon>Pseudomonadati</taxon>
        <taxon>Pseudomonadota</taxon>
        <taxon>Alphaproteobacteria</taxon>
        <taxon>Sphingomonadales</taxon>
        <taxon>Sphingomonadaceae</taxon>
        <taxon>Sphingomonas</taxon>
    </lineage>
</organism>
<protein>
    <submittedName>
        <fullName evidence="2">Gliding motility-associated lipoprotein GldK</fullName>
    </submittedName>
</protein>
<keyword evidence="2" id="KW-0449">Lipoprotein</keyword>
<dbReference type="Gene3D" id="3.90.1580.10">
    <property type="entry name" value="paralog of FGE (formylglycine-generating enzyme)"/>
    <property type="match status" value="1"/>
</dbReference>
<dbReference type="EMBL" id="CP014168">
    <property type="protein sequence ID" value="AOH85239.1"/>
    <property type="molecule type" value="Genomic_DNA"/>
</dbReference>
<accession>A0A1B3ZCT5</accession>
<keyword evidence="3" id="KW-1185">Reference proteome</keyword>
<name>A0A1B3ZCT5_9SPHN</name>
<evidence type="ECO:0000313" key="2">
    <source>
        <dbReference type="EMBL" id="AOH85239.1"/>
    </source>
</evidence>
<proteinExistence type="predicted"/>
<reference evidence="2 3" key="1">
    <citation type="submission" date="2016-01" db="EMBL/GenBank/DDBJ databases">
        <title>Complete genome and mega plasmid sequence of Sphingomonas panacis DCY99 elicits systemic resistance in rice to Xanthomonas oryzae.</title>
        <authorList>
            <person name="Kim Y.J."/>
            <person name="Yang D.C."/>
            <person name="Sing P."/>
        </authorList>
    </citation>
    <scope>NUCLEOTIDE SEQUENCE [LARGE SCALE GENOMIC DNA]</scope>
    <source>
        <strain evidence="2 3">DCY99</strain>
    </source>
</reference>
<sequence length="310" mass="34399">MRPIAGGIFTMGSDRFYPEEAPQRRVRVDDFWIDETLVTNRDFSRFVTATGHVTVAEIPPDPHAYPDLPVEMAKAGSLVFVKPSGPVDMADPSGWWRFVHGADWRHPTGSGSDIAGLDDHPVVHIAFADAEAYARWAGKALPTEAEFEFAARGGLDDADYAWGDNLAPDGQILANYWHGRFPFANLRLDGWEGTSPVRSFPANPYGAYDLIGNVWEWTQDWWADSPPSPTGTARKSCCAVSNPRGAKQFQSYDPAQPGLRIGRKVIKGGSHLCAENYCQRYRPAARHPETIDTSTTHIGFRCVLRRPVSR</sequence>
<dbReference type="PANTHER" id="PTHR23150:SF19">
    <property type="entry name" value="FORMYLGLYCINE-GENERATING ENZYME"/>
    <property type="match status" value="1"/>
</dbReference>
<evidence type="ECO:0000259" key="1">
    <source>
        <dbReference type="Pfam" id="PF03781"/>
    </source>
</evidence>
<dbReference type="InterPro" id="IPR016187">
    <property type="entry name" value="CTDL_fold"/>
</dbReference>